<evidence type="ECO:0000256" key="7">
    <source>
        <dbReference type="ARBA" id="ARBA00022801"/>
    </source>
</evidence>
<proteinExistence type="inferred from homology"/>
<name>A0ABT4TQG6_9ACTN</name>
<dbReference type="InterPro" id="IPR036412">
    <property type="entry name" value="HAD-like_sf"/>
</dbReference>
<gene>
    <name evidence="14" type="primary">serB</name>
    <name evidence="14" type="ORF">O4U47_17855</name>
</gene>
<evidence type="ECO:0000256" key="9">
    <source>
        <dbReference type="ARBA" id="ARBA00023299"/>
    </source>
</evidence>
<evidence type="ECO:0000256" key="12">
    <source>
        <dbReference type="ARBA" id="ARBA00048523"/>
    </source>
</evidence>
<evidence type="ECO:0000259" key="13">
    <source>
        <dbReference type="PROSITE" id="PS51671"/>
    </source>
</evidence>
<dbReference type="NCBIfam" id="TIGR01488">
    <property type="entry name" value="HAD-SF-IB"/>
    <property type="match status" value="1"/>
</dbReference>
<evidence type="ECO:0000256" key="11">
    <source>
        <dbReference type="ARBA" id="ARBA00048138"/>
    </source>
</evidence>
<evidence type="ECO:0000256" key="3">
    <source>
        <dbReference type="ARBA" id="ARBA00009184"/>
    </source>
</evidence>
<dbReference type="InterPro" id="IPR023214">
    <property type="entry name" value="HAD_sf"/>
</dbReference>
<dbReference type="InterPro" id="IPR002912">
    <property type="entry name" value="ACT_dom"/>
</dbReference>
<dbReference type="InterPro" id="IPR004469">
    <property type="entry name" value="PSP"/>
</dbReference>
<comment type="catalytic activity">
    <reaction evidence="12">
        <text>O-phospho-D-serine + H2O = D-serine + phosphate</text>
        <dbReference type="Rhea" id="RHEA:24873"/>
        <dbReference type="ChEBI" id="CHEBI:15377"/>
        <dbReference type="ChEBI" id="CHEBI:35247"/>
        <dbReference type="ChEBI" id="CHEBI:43474"/>
        <dbReference type="ChEBI" id="CHEBI:58680"/>
        <dbReference type="EC" id="3.1.3.3"/>
    </reaction>
</comment>
<dbReference type="Gene3D" id="3.30.70.260">
    <property type="match status" value="2"/>
</dbReference>
<protein>
    <recommendedName>
        <fullName evidence="4">phosphoserine phosphatase</fullName>
        <ecNumber evidence="4">3.1.3.3</ecNumber>
    </recommendedName>
    <alternativeName>
        <fullName evidence="10">O-phosphoserine phosphohydrolase</fullName>
    </alternativeName>
</protein>
<organism evidence="14 15">
    <name type="scientific">Nocardiopsis suaedae</name>
    <dbReference type="NCBI Taxonomy" id="3018444"/>
    <lineage>
        <taxon>Bacteria</taxon>
        <taxon>Bacillati</taxon>
        <taxon>Actinomycetota</taxon>
        <taxon>Actinomycetes</taxon>
        <taxon>Streptosporangiales</taxon>
        <taxon>Nocardiopsidaceae</taxon>
        <taxon>Nocardiopsis</taxon>
    </lineage>
</organism>
<dbReference type="Gene3D" id="3.40.50.1000">
    <property type="entry name" value="HAD superfamily/HAD-like"/>
    <property type="match status" value="1"/>
</dbReference>
<dbReference type="SFLD" id="SFLDS00003">
    <property type="entry name" value="Haloacid_Dehalogenase"/>
    <property type="match status" value="1"/>
</dbReference>
<dbReference type="CDD" id="cd07500">
    <property type="entry name" value="HAD_PSP"/>
    <property type="match status" value="1"/>
</dbReference>
<dbReference type="InterPro" id="IPR045865">
    <property type="entry name" value="ACT-like_dom_sf"/>
</dbReference>
<evidence type="ECO:0000256" key="10">
    <source>
        <dbReference type="ARBA" id="ARBA00031693"/>
    </source>
</evidence>
<comment type="caution">
    <text evidence="14">The sequence shown here is derived from an EMBL/GenBank/DDBJ whole genome shotgun (WGS) entry which is preliminary data.</text>
</comment>
<dbReference type="SUPFAM" id="SSF56784">
    <property type="entry name" value="HAD-like"/>
    <property type="match status" value="1"/>
</dbReference>
<dbReference type="PROSITE" id="PS51671">
    <property type="entry name" value="ACT"/>
    <property type="match status" value="1"/>
</dbReference>
<dbReference type="PANTHER" id="PTHR43344">
    <property type="entry name" value="PHOSPHOSERINE PHOSPHATASE"/>
    <property type="match status" value="1"/>
</dbReference>
<evidence type="ECO:0000256" key="6">
    <source>
        <dbReference type="ARBA" id="ARBA00022723"/>
    </source>
</evidence>
<evidence type="ECO:0000313" key="14">
    <source>
        <dbReference type="EMBL" id="MDA2806382.1"/>
    </source>
</evidence>
<evidence type="ECO:0000256" key="2">
    <source>
        <dbReference type="ARBA" id="ARBA00005135"/>
    </source>
</evidence>
<dbReference type="RefSeq" id="WP_270679024.1">
    <property type="nucleotide sequence ID" value="NZ_JAQFWP010000034.1"/>
</dbReference>
<dbReference type="Pfam" id="PF12710">
    <property type="entry name" value="HAD"/>
    <property type="match status" value="1"/>
</dbReference>
<dbReference type="Proteomes" id="UP001165685">
    <property type="component" value="Unassembled WGS sequence"/>
</dbReference>
<dbReference type="EC" id="3.1.3.3" evidence="4"/>
<dbReference type="InterPro" id="IPR049148">
    <property type="entry name" value="PSP_ACT"/>
</dbReference>
<accession>A0ABT4TQG6</accession>
<comment type="cofactor">
    <cofactor evidence="1">
        <name>Mg(2+)</name>
        <dbReference type="ChEBI" id="CHEBI:18420"/>
    </cofactor>
</comment>
<dbReference type="Pfam" id="PF21086">
    <property type="entry name" value="ACT_PSP_2"/>
    <property type="match status" value="1"/>
</dbReference>
<dbReference type="PANTHER" id="PTHR43344:SF2">
    <property type="entry name" value="PHOSPHOSERINE PHOSPHATASE"/>
    <property type="match status" value="1"/>
</dbReference>
<dbReference type="SFLD" id="SFLDF00029">
    <property type="entry name" value="phosphoserine_phosphatase"/>
    <property type="match status" value="1"/>
</dbReference>
<evidence type="ECO:0000313" key="15">
    <source>
        <dbReference type="Proteomes" id="UP001165685"/>
    </source>
</evidence>
<keyword evidence="8" id="KW-0460">Magnesium</keyword>
<keyword evidence="5" id="KW-0028">Amino-acid biosynthesis</keyword>
<evidence type="ECO:0000256" key="4">
    <source>
        <dbReference type="ARBA" id="ARBA00012640"/>
    </source>
</evidence>
<reference evidence="14" key="1">
    <citation type="submission" date="2023-01" db="EMBL/GenBank/DDBJ databases">
        <title>Draft genome sequence of Nocardiopsis sp. LSu2-4 isolated from halophytes.</title>
        <authorList>
            <person name="Duangmal K."/>
            <person name="Chantavorakit T."/>
        </authorList>
    </citation>
    <scope>NUCLEOTIDE SEQUENCE</scope>
    <source>
        <strain evidence="14">LSu2-4</strain>
    </source>
</reference>
<keyword evidence="9" id="KW-0718">Serine biosynthesis</keyword>
<dbReference type="GO" id="GO:0016787">
    <property type="term" value="F:hydrolase activity"/>
    <property type="evidence" value="ECO:0007669"/>
    <property type="project" value="UniProtKB-KW"/>
</dbReference>
<sequence length="412" mass="43523">MNEQSTLLVTVTGRDRPGVSARLLSTLSVFPVTLVDLEQVVIGGRLVLGALVAVDEGVAPGVSGDRVFDEVRSAVEKTSIDLEMEAEFTSGNGRVTVSADDRLHMTLLADPLRPGQLGAITSCIARAGANIERIERLASYPVTSIELEVSGADPETLRGDLAMEAATQQIDVALQPSGLHRRAKHLIVMDVDSTLIQGEVIELLAEHAGCAEEVARVTEEAMRGDLDFEESLRRRVALLKGLDASAMDAVRERLVLTAGARTLVRTLKRLGYEFAIVSGGFTQITDALVDRLGLDYSAANTLEVVDGKLTGGLVGPVIDRGGKAEALRGFAAEAGVPLSRTVAIGDGANDLDMLRAAGLGVAFNAKPVVREQADTSVSVPYLDTILFLLGISREEVEAADRQGGSPEPHDAG</sequence>
<comment type="similarity">
    <text evidence="3">Belongs to the HAD-like hydrolase superfamily. SerB family.</text>
</comment>
<keyword evidence="15" id="KW-1185">Reference proteome</keyword>
<evidence type="ECO:0000256" key="5">
    <source>
        <dbReference type="ARBA" id="ARBA00022605"/>
    </source>
</evidence>
<comment type="pathway">
    <text evidence="2">Amino-acid biosynthesis; L-serine biosynthesis; L-serine from 3-phospho-D-glycerate: step 3/3.</text>
</comment>
<comment type="catalytic activity">
    <reaction evidence="11">
        <text>O-phospho-L-serine + H2O = L-serine + phosphate</text>
        <dbReference type="Rhea" id="RHEA:21208"/>
        <dbReference type="ChEBI" id="CHEBI:15377"/>
        <dbReference type="ChEBI" id="CHEBI:33384"/>
        <dbReference type="ChEBI" id="CHEBI:43474"/>
        <dbReference type="ChEBI" id="CHEBI:57524"/>
        <dbReference type="EC" id="3.1.3.3"/>
    </reaction>
</comment>
<dbReference type="EMBL" id="JAQFWP010000034">
    <property type="protein sequence ID" value="MDA2806382.1"/>
    <property type="molecule type" value="Genomic_DNA"/>
</dbReference>
<keyword evidence="6" id="KW-0479">Metal-binding</keyword>
<dbReference type="SFLD" id="SFLDG01137">
    <property type="entry name" value="C1.6.1:_Phosphoserine_Phosphat"/>
    <property type="match status" value="1"/>
</dbReference>
<feature type="domain" description="ACT" evidence="13">
    <location>
        <begin position="8"/>
        <end position="91"/>
    </location>
</feature>
<evidence type="ECO:0000256" key="1">
    <source>
        <dbReference type="ARBA" id="ARBA00001946"/>
    </source>
</evidence>
<evidence type="ECO:0000256" key="8">
    <source>
        <dbReference type="ARBA" id="ARBA00022842"/>
    </source>
</evidence>
<keyword evidence="7 14" id="KW-0378">Hydrolase</keyword>
<dbReference type="Pfam" id="PF13740">
    <property type="entry name" value="ACT_6"/>
    <property type="match status" value="1"/>
</dbReference>
<dbReference type="NCBIfam" id="TIGR00338">
    <property type="entry name" value="serB"/>
    <property type="match status" value="1"/>
</dbReference>
<dbReference type="SFLD" id="SFLDG01136">
    <property type="entry name" value="C1.6:_Phosphoserine_Phosphatas"/>
    <property type="match status" value="1"/>
</dbReference>
<dbReference type="SUPFAM" id="SSF55021">
    <property type="entry name" value="ACT-like"/>
    <property type="match status" value="1"/>
</dbReference>
<dbReference type="InterPro" id="IPR050582">
    <property type="entry name" value="HAD-like_SerB"/>
</dbReference>